<evidence type="ECO:0000313" key="1">
    <source>
        <dbReference type="EMBL" id="EKR98809.1"/>
    </source>
</evidence>
<gene>
    <name evidence="1" type="ORF">LEP1GSC125_0318</name>
</gene>
<dbReference type="AlphaFoldDB" id="A0AA87MKU8"/>
<dbReference type="EMBL" id="AKWM02000067">
    <property type="protein sequence ID" value="EKR98809.1"/>
    <property type="molecule type" value="Genomic_DNA"/>
</dbReference>
<sequence length="39" mass="4739">MSVFMNDELFNVVGFEFSNREPLIWSRFLSTLIVIYLFY</sequence>
<proteinExistence type="predicted"/>
<protein>
    <submittedName>
        <fullName evidence="1">Uncharacterized protein</fullName>
    </submittedName>
</protein>
<reference evidence="1 2" key="1">
    <citation type="journal article" date="2014" name="Int. J. Syst. Evol. Microbiol.">
        <title>Leptospira mayottensis sp. nov., a pathogenic species of the genus Leptospira isolated from humans.</title>
        <authorList>
            <person name="Bourhy P."/>
            <person name="Collet L."/>
            <person name="Brisse S."/>
            <person name="Picardeau M."/>
        </authorList>
    </citation>
    <scope>NUCLEOTIDE SEQUENCE [LARGE SCALE GENOMIC DNA]</scope>
    <source>
        <strain evidence="1 2">200901122</strain>
    </source>
</reference>
<accession>A0AA87MKU8</accession>
<comment type="caution">
    <text evidence="1">The sequence shown here is derived from an EMBL/GenBank/DDBJ whole genome shotgun (WGS) entry which is preliminary data.</text>
</comment>
<organism evidence="1 2">
    <name type="scientific">Leptospira mayottensis 200901122</name>
    <dbReference type="NCBI Taxonomy" id="1193010"/>
    <lineage>
        <taxon>Bacteria</taxon>
        <taxon>Pseudomonadati</taxon>
        <taxon>Spirochaetota</taxon>
        <taxon>Spirochaetia</taxon>
        <taxon>Leptospirales</taxon>
        <taxon>Leptospiraceae</taxon>
        <taxon>Leptospira</taxon>
    </lineage>
</organism>
<name>A0AA87MKU8_9LEPT</name>
<dbReference type="Proteomes" id="UP000001343">
    <property type="component" value="Unassembled WGS sequence"/>
</dbReference>
<evidence type="ECO:0000313" key="2">
    <source>
        <dbReference type="Proteomes" id="UP000001343"/>
    </source>
</evidence>